<name>A0A1S1PEH0_9ACTN</name>
<dbReference type="InterPro" id="IPR028082">
    <property type="entry name" value="Peripla_BP_I"/>
</dbReference>
<sequence>MAIVSRSRVLSVAIAAVLLLATGCSGDSNSNGTGVSGIVKIGLLAPLGGANAEAGRDAQRGADLAASVVNAGADADLASTGIWGASRAASLSIVTMDTESDRQRAVDATDRLVAEERVAGMVGAFDAEATLDASQRAERLGTPFVSGDVQLSALTERGLSWFFRSGPDVRSFGGAFLSLLRGAERDGVARRRVAVLYGDRPEGHDLQAMLQELAEETDVQLVAQERYAPADGDLTDEVGRIRAAAPDMVLFGALPGAGRVLGDALSGLGYAPPGIVVYGAAAEAVPLASMPGLDGRVSRQVGWSSLVAQANPLATQVSKRYQSAYGGPMTEAAAAAYTAVMVLARAIGAAGGLEPERIRSALVATNVPGAETVMPWEGVRFDVTHQNALAATVVEQATGSRFAVVYPRELATAAFAWPATDPGGRPADAGATTGSSGGAGTGSGRADARSEG</sequence>
<dbReference type="SUPFAM" id="SSF53822">
    <property type="entry name" value="Periplasmic binding protein-like I"/>
    <property type="match status" value="1"/>
</dbReference>
<organism evidence="6 7">
    <name type="scientific">Parafrankia soli</name>
    <dbReference type="NCBI Taxonomy" id="2599596"/>
    <lineage>
        <taxon>Bacteria</taxon>
        <taxon>Bacillati</taxon>
        <taxon>Actinomycetota</taxon>
        <taxon>Actinomycetes</taxon>
        <taxon>Frankiales</taxon>
        <taxon>Frankiaceae</taxon>
        <taxon>Parafrankia</taxon>
    </lineage>
</organism>
<comment type="caution">
    <text evidence="6">The sequence shown here is derived from an EMBL/GenBank/DDBJ whole genome shotgun (WGS) entry which is preliminary data.</text>
</comment>
<keyword evidence="2 4" id="KW-0732">Signal</keyword>
<dbReference type="InterPro" id="IPR051010">
    <property type="entry name" value="BCAA_transport"/>
</dbReference>
<dbReference type="OrthoDB" id="7251828at2"/>
<feature type="chain" id="PRO_5010160386" evidence="4">
    <location>
        <begin position="27"/>
        <end position="452"/>
    </location>
</feature>
<evidence type="ECO:0000313" key="6">
    <source>
        <dbReference type="EMBL" id="OHV19706.1"/>
    </source>
</evidence>
<comment type="similarity">
    <text evidence="1">Belongs to the leucine-binding protein family.</text>
</comment>
<dbReference type="RefSeq" id="WP_071067055.1">
    <property type="nucleotide sequence ID" value="NZ_MAXA01000277.1"/>
</dbReference>
<evidence type="ECO:0000259" key="5">
    <source>
        <dbReference type="Pfam" id="PF13458"/>
    </source>
</evidence>
<dbReference type="InterPro" id="IPR028081">
    <property type="entry name" value="Leu-bd"/>
</dbReference>
<dbReference type="EMBL" id="MAXA01000277">
    <property type="protein sequence ID" value="OHV19706.1"/>
    <property type="molecule type" value="Genomic_DNA"/>
</dbReference>
<dbReference type="AlphaFoldDB" id="A0A1S1PEH0"/>
<accession>A0A1S1PEH0</accession>
<proteinExistence type="inferred from homology"/>
<reference evidence="7" key="1">
    <citation type="submission" date="2016-07" db="EMBL/GenBank/DDBJ databases">
        <title>Frankia sp. NRRL B-16219 Genome sequencing.</title>
        <authorList>
            <person name="Ghodhbane-Gtari F."/>
            <person name="Swanson E."/>
            <person name="Gueddou A."/>
            <person name="Louati M."/>
            <person name="Nouioui I."/>
            <person name="Hezbri K."/>
            <person name="Abebe-Akele F."/>
            <person name="Simpson S."/>
            <person name="Morris K."/>
            <person name="Thomas K."/>
            <person name="Gtari M."/>
            <person name="Tisa L.S."/>
        </authorList>
    </citation>
    <scope>NUCLEOTIDE SEQUENCE [LARGE SCALE GENOMIC DNA]</scope>
    <source>
        <strain evidence="7">NRRL B-16219</strain>
    </source>
</reference>
<dbReference type="PROSITE" id="PS51257">
    <property type="entry name" value="PROKAR_LIPOPROTEIN"/>
    <property type="match status" value="1"/>
</dbReference>
<feature type="domain" description="Leucine-binding protein" evidence="5">
    <location>
        <begin position="39"/>
        <end position="395"/>
    </location>
</feature>
<dbReference type="PANTHER" id="PTHR30483">
    <property type="entry name" value="LEUCINE-SPECIFIC-BINDING PROTEIN"/>
    <property type="match status" value="1"/>
</dbReference>
<feature type="signal peptide" evidence="4">
    <location>
        <begin position="1"/>
        <end position="26"/>
    </location>
</feature>
<dbReference type="Gene3D" id="3.40.50.2300">
    <property type="match status" value="2"/>
</dbReference>
<evidence type="ECO:0000256" key="3">
    <source>
        <dbReference type="SAM" id="MobiDB-lite"/>
    </source>
</evidence>
<dbReference type="PANTHER" id="PTHR30483:SF37">
    <property type="entry name" value="ABC TRANSPORTER SUBSTRATE-BINDING PROTEIN"/>
    <property type="match status" value="1"/>
</dbReference>
<evidence type="ECO:0000313" key="7">
    <source>
        <dbReference type="Proteomes" id="UP000179769"/>
    </source>
</evidence>
<keyword evidence="7" id="KW-1185">Reference proteome</keyword>
<gene>
    <name evidence="6" type="ORF">BBK14_29040</name>
</gene>
<evidence type="ECO:0000256" key="1">
    <source>
        <dbReference type="ARBA" id="ARBA00010062"/>
    </source>
</evidence>
<dbReference type="CDD" id="cd06340">
    <property type="entry name" value="PBP1_ABC_ligand_binding-like"/>
    <property type="match status" value="1"/>
</dbReference>
<protein>
    <submittedName>
        <fullName evidence="6">ABC transporter substrate-binding protein</fullName>
    </submittedName>
</protein>
<evidence type="ECO:0000256" key="4">
    <source>
        <dbReference type="SAM" id="SignalP"/>
    </source>
</evidence>
<feature type="region of interest" description="Disordered" evidence="3">
    <location>
        <begin position="417"/>
        <end position="452"/>
    </location>
</feature>
<evidence type="ECO:0000256" key="2">
    <source>
        <dbReference type="ARBA" id="ARBA00022729"/>
    </source>
</evidence>
<dbReference type="Proteomes" id="UP000179769">
    <property type="component" value="Unassembled WGS sequence"/>
</dbReference>
<dbReference type="Pfam" id="PF13458">
    <property type="entry name" value="Peripla_BP_6"/>
    <property type="match status" value="1"/>
</dbReference>